<organism evidence="3 4">
    <name type="scientific">Mucuna pruriens</name>
    <name type="common">Velvet bean</name>
    <name type="synonym">Dolichos pruriens</name>
    <dbReference type="NCBI Taxonomy" id="157652"/>
    <lineage>
        <taxon>Eukaryota</taxon>
        <taxon>Viridiplantae</taxon>
        <taxon>Streptophyta</taxon>
        <taxon>Embryophyta</taxon>
        <taxon>Tracheophyta</taxon>
        <taxon>Spermatophyta</taxon>
        <taxon>Magnoliopsida</taxon>
        <taxon>eudicotyledons</taxon>
        <taxon>Gunneridae</taxon>
        <taxon>Pentapetalae</taxon>
        <taxon>rosids</taxon>
        <taxon>fabids</taxon>
        <taxon>Fabales</taxon>
        <taxon>Fabaceae</taxon>
        <taxon>Papilionoideae</taxon>
        <taxon>50 kb inversion clade</taxon>
        <taxon>NPAAA clade</taxon>
        <taxon>indigoferoid/millettioid clade</taxon>
        <taxon>Phaseoleae</taxon>
        <taxon>Mucuna</taxon>
    </lineage>
</organism>
<sequence length="288" mass="33684">MCDTSNSTLGVILGQQVSKQPHVIAYASRTMDPAQANYTTTEKELLEIILQLEHVTPWYVDICNFLIASMFPPGACKTYKDKLGSEVKYYIWDDPYLWRICNDQVMHRCRDLVSPPLLTFSSRRRLLWIQSDNLKSLQLYAILAHHFSRLLRWVEDKATNTNEDKVVVEFLKSNIFYRFGVSKVLISEQGSHFYNCAMATLLKKYEVVHRISTAYHPQTNGQAEVFNREIKKLLQKMANPNQNDWSRLLEDTLWAHRISYRTLLGMFPYRIVFGKACHLPVEIKHQEY</sequence>
<keyword evidence="1" id="KW-0511">Multifunctional enzyme</keyword>
<dbReference type="GO" id="GO:0015074">
    <property type="term" value="P:DNA integration"/>
    <property type="evidence" value="ECO:0007669"/>
    <property type="project" value="InterPro"/>
</dbReference>
<gene>
    <name evidence="3" type="primary">gag-pol</name>
    <name evidence="3" type="ORF">CR513_19617</name>
</gene>
<feature type="non-terminal residue" evidence="3">
    <location>
        <position position="1"/>
    </location>
</feature>
<dbReference type="Proteomes" id="UP000257109">
    <property type="component" value="Unassembled WGS sequence"/>
</dbReference>
<dbReference type="InterPro" id="IPR036397">
    <property type="entry name" value="RNaseH_sf"/>
</dbReference>
<evidence type="ECO:0000313" key="4">
    <source>
        <dbReference type="Proteomes" id="UP000257109"/>
    </source>
</evidence>
<keyword evidence="4" id="KW-1185">Reference proteome</keyword>
<dbReference type="SUPFAM" id="SSF53098">
    <property type="entry name" value="Ribonuclease H-like"/>
    <property type="match status" value="1"/>
</dbReference>
<protein>
    <submittedName>
        <fullName evidence="3">Gag-Pol polyprotein</fullName>
    </submittedName>
</protein>
<dbReference type="PANTHER" id="PTHR37984">
    <property type="entry name" value="PROTEIN CBG26694"/>
    <property type="match status" value="1"/>
</dbReference>
<evidence type="ECO:0000313" key="3">
    <source>
        <dbReference type="EMBL" id="RDX97594.1"/>
    </source>
</evidence>
<proteinExistence type="predicted"/>
<dbReference type="InterPro" id="IPR012337">
    <property type="entry name" value="RNaseH-like_sf"/>
</dbReference>
<dbReference type="SUPFAM" id="SSF56672">
    <property type="entry name" value="DNA/RNA polymerases"/>
    <property type="match status" value="1"/>
</dbReference>
<dbReference type="GO" id="GO:0003824">
    <property type="term" value="F:catalytic activity"/>
    <property type="evidence" value="ECO:0007669"/>
    <property type="project" value="UniProtKB-KW"/>
</dbReference>
<dbReference type="AlphaFoldDB" id="A0A371H439"/>
<dbReference type="Pfam" id="PF17919">
    <property type="entry name" value="RT_RNaseH_2"/>
    <property type="match status" value="1"/>
</dbReference>
<reference evidence="3" key="1">
    <citation type="submission" date="2018-05" db="EMBL/GenBank/DDBJ databases">
        <title>Draft genome of Mucuna pruriens seed.</title>
        <authorList>
            <person name="Nnadi N.E."/>
            <person name="Vos R."/>
            <person name="Hasami M.H."/>
            <person name="Devisetty U.K."/>
            <person name="Aguiy J.C."/>
        </authorList>
    </citation>
    <scope>NUCLEOTIDE SEQUENCE [LARGE SCALE GENOMIC DNA]</scope>
    <source>
        <strain evidence="3">JCA_2017</strain>
    </source>
</reference>
<comment type="caution">
    <text evidence="3">The sequence shown here is derived from an EMBL/GenBank/DDBJ whole genome shotgun (WGS) entry which is preliminary data.</text>
</comment>
<dbReference type="EMBL" id="QJKJ01003615">
    <property type="protein sequence ID" value="RDX97594.1"/>
    <property type="molecule type" value="Genomic_DNA"/>
</dbReference>
<evidence type="ECO:0000256" key="1">
    <source>
        <dbReference type="ARBA" id="ARBA00023268"/>
    </source>
</evidence>
<dbReference type="PANTHER" id="PTHR37984:SF5">
    <property type="entry name" value="PROTEIN NYNRIN-LIKE"/>
    <property type="match status" value="1"/>
</dbReference>
<dbReference type="Gene3D" id="3.30.420.10">
    <property type="entry name" value="Ribonuclease H-like superfamily/Ribonuclease H"/>
    <property type="match status" value="1"/>
</dbReference>
<feature type="domain" description="Integrase catalytic" evidence="2">
    <location>
        <begin position="112"/>
        <end position="276"/>
    </location>
</feature>
<dbReference type="InterPro" id="IPR050951">
    <property type="entry name" value="Retrovirus_Pol_polyprotein"/>
</dbReference>
<dbReference type="InterPro" id="IPR041577">
    <property type="entry name" value="RT_RNaseH_2"/>
</dbReference>
<dbReference type="InterPro" id="IPR001584">
    <property type="entry name" value="Integrase_cat-core"/>
</dbReference>
<evidence type="ECO:0000259" key="2">
    <source>
        <dbReference type="PROSITE" id="PS50994"/>
    </source>
</evidence>
<dbReference type="OrthoDB" id="543541at2759"/>
<dbReference type="GO" id="GO:0003676">
    <property type="term" value="F:nucleic acid binding"/>
    <property type="evidence" value="ECO:0007669"/>
    <property type="project" value="InterPro"/>
</dbReference>
<accession>A0A371H439</accession>
<dbReference type="PROSITE" id="PS50994">
    <property type="entry name" value="INTEGRASE"/>
    <property type="match status" value="1"/>
</dbReference>
<name>A0A371H439_MUCPR</name>
<dbReference type="InterPro" id="IPR043502">
    <property type="entry name" value="DNA/RNA_pol_sf"/>
</dbReference>